<dbReference type="Pfam" id="PF19221">
    <property type="entry name" value="MELT"/>
    <property type="match status" value="12"/>
</dbReference>
<feature type="compositionally biased region" description="Basic and acidic residues" evidence="2">
    <location>
        <begin position="962"/>
        <end position="974"/>
    </location>
</feature>
<accession>A0A6P3W017</accession>
<dbReference type="GeneID" id="105902338"/>
<dbReference type="RefSeq" id="XP_012685368.2">
    <property type="nucleotide sequence ID" value="XM_012829914.2"/>
</dbReference>
<evidence type="ECO:0000313" key="5">
    <source>
        <dbReference type="RefSeq" id="XP_012685368.2"/>
    </source>
</evidence>
<feature type="region of interest" description="Disordered" evidence="2">
    <location>
        <begin position="16"/>
        <end position="60"/>
    </location>
</feature>
<feature type="compositionally biased region" description="Low complexity" evidence="2">
    <location>
        <begin position="77"/>
        <end position="86"/>
    </location>
</feature>
<dbReference type="GO" id="GO:0008608">
    <property type="term" value="P:attachment of spindle microtubules to kinetochore"/>
    <property type="evidence" value="ECO:0007669"/>
    <property type="project" value="InterPro"/>
</dbReference>
<dbReference type="Pfam" id="PF18210">
    <property type="entry name" value="Knl1_RWD_C"/>
    <property type="match status" value="1"/>
</dbReference>
<feature type="region of interest" description="Disordered" evidence="2">
    <location>
        <begin position="364"/>
        <end position="397"/>
    </location>
</feature>
<dbReference type="GO" id="GO:0005634">
    <property type="term" value="C:nucleus"/>
    <property type="evidence" value="ECO:0007669"/>
    <property type="project" value="TreeGrafter"/>
</dbReference>
<evidence type="ECO:0000313" key="4">
    <source>
        <dbReference type="Proteomes" id="UP000515152"/>
    </source>
</evidence>
<keyword evidence="4" id="KW-1185">Reference proteome</keyword>
<dbReference type="GO" id="GO:0034501">
    <property type="term" value="P:protein localization to kinetochore"/>
    <property type="evidence" value="ECO:0007669"/>
    <property type="project" value="InterPro"/>
</dbReference>
<dbReference type="CTD" id="57082"/>
<feature type="coiled-coil region" evidence="1">
    <location>
        <begin position="1759"/>
        <end position="1807"/>
    </location>
</feature>
<dbReference type="Proteomes" id="UP000515152">
    <property type="component" value="Chromosome 15"/>
</dbReference>
<sequence>MESTETFNFDFERVGSSKRRISSILKAPRTSVKVTESSLKEPQQGDKSKPTEKRRSSRRVSFAATKNVVVFAKDMTSSSEEQSPSPSLTPMGAGSQDAKVMYDGIENLLKAPLQVSHQRDENQFFPDVFLPDGCNDKTVLFGEDTACMDMTHCHTVVIDKESDKSGLNFTTNTEMSVSRICKPTNMEDTMLQKNICLVDKGNAYSQNAEPASDFGAFLASMTQQKGVGNKSRNERPYMARDQTLLFEGDDMAHMDMTHSHTVMIDDDSNETDLNFFKKAEMPVSGIFKTINKEDNMPQRNVELANKAATDGDFEVFLAGLTKQKGLGNAKSEQSFPAIQSSSVPFHTQKVDSNSFFARLNAHRSVTDKENQPPALPDRSVSKPQGLHLRRSSTPSAEHDFMDLTKSHTVAIDRRGCLQSQQATQREKQWAIGQGSTNASRLDCDGLVGSLKSPDPDDMDLTRSQTVAINFKSMDVVRPSLSNVRRCERSFLDPNQTQIFSGNNVGMELTGVIDGTEVQENIPQKMPVQTESRFSLSKLRGASVHAPQPVSQQQRISHFQNDMWTVDPAKTDDMELTKSQTVVIDSKGYERDRPNKTRKSLSTNRSVIFAQNDEGMEFTEPFTGHLEARKRGSQSISMDMKINQTGAASDSEDMEMTKSQTVVIDSKAYKQEKPVKSRKSLSTNRSVMFAQNDDGMEMTEVLSGHIKANSYSNRRECDAQGVSMDMKINQTVSSGGKSLWGAALDSEDMEMTKSQTVVIDSKAYKQEKPVRSTKSLSTNRSVMFAQNDDGMEMTEALSGHIKANSYSNRRECDAQSVSMDMKINTNVPDNGKSFWADTSDSNDMEMTKSQTVVIDSKDYDQVKAPKSRKSLSTNKSVLFSKNDDCMEMSEALTGHMDANRHSVRDGSDQTSPRVFLNQTVQQSQPHVEALFSEADDMEITRSQTVVIDSKNRGITGNGSSHSSHMEIAESQKDLTESNQPIKGSLLRKSMMKSLSCVPSSSLQNTMFGNDPYSERKEATTVSGDDMEITRSQTVVIDAKHKRMSGDSDPKVHTLTTKWKNSISPMTDATFPSSQMTSQANVLQMSTAGEDMGFTTRKAAAMDSNSSEVNDGCKSTTKKFFPFDPLISKPCESEGITTDLSFITGQKVFPSLWVDDMELTSSKVTKSVPYMAAESKTQCSSDEGYVLKMTKSAQLASDERYGAPLHEEDPVALMSQSREVIGESSSVRGRGIHHDQRSSLCAEENVDSAEPDPVSPPDHTVTKRSDPISQKSKSRRRSLLDLQSKLRRISQAINDPAQSVVNSATLPLPRLEVTEMFTDNPEMADTIGCSNQNAVEVLTEQPDHVESSRKTSVKHETKPLTARRSFGGFLPKLPSRQKPIITDHVSETTKTFKSNFLEIDLDATSNLGNSEMDDIHAEQLPEMSSDEDISVTVDDHSFKQTQEEDGHCGANPLPEDLVHNVSPTLNVTKNLKRPRPEDDHDNMPLEQKRKQEVLPTEVTGSAFSSIRWETNATEEASNVMTKTIDGTSSSSNSTYLKSEATFESTYKYSQCDSQIERTLDYEFDFYKKIEDGSITMNEFLRHFGIDFVIHRSRPSALPDNFSPDPTPKMEHLLNELFIYRPKQRVYEADCEKLAAMVEGLKSRMLEQDRPVRHINESLWQELTNLSKEQLLSFGSKLKERKVHFRKRSKMLSHEMKAGMYSELVHTTQETKHQLEEKVLETDTLLKDLDACIHDLEVELEAVDSALRVDQVHAQSEIQPALRKRQEELERLDSAVAEKQRQMVHVESEKKNKAEKLDRLREEVKDIKKHTSVLHSVNEWKLSLKENGRTLIGFLHNTLLLEVVHQPPSGMLAPNDDTEQKLLDVSFHFQSDADKSECHSIIVHDLLSKLFKSETDWLKRYSTTRDIPMLLHDVSLAVSRIRLLGEEIQRLKRWGALRLSVLEISCADRQVQIVFSSLKAFVKFQLTLMVTCAYPFGGIKVHSFQNYIGNTSVDQIEDVLSSIEPAKGYLTQFIKMIHDHLLV</sequence>
<name>A0A6P3W017_CLUHA</name>
<keyword evidence="1" id="KW-0175">Coiled coil</keyword>
<dbReference type="OrthoDB" id="6132334at2759"/>
<organism evidence="4 5">
    <name type="scientific">Clupea harengus</name>
    <name type="common">Atlantic herring</name>
    <dbReference type="NCBI Taxonomy" id="7950"/>
    <lineage>
        <taxon>Eukaryota</taxon>
        <taxon>Metazoa</taxon>
        <taxon>Chordata</taxon>
        <taxon>Craniata</taxon>
        <taxon>Vertebrata</taxon>
        <taxon>Euteleostomi</taxon>
        <taxon>Actinopterygii</taxon>
        <taxon>Neopterygii</taxon>
        <taxon>Teleostei</taxon>
        <taxon>Clupei</taxon>
        <taxon>Clupeiformes</taxon>
        <taxon>Clupeoidei</taxon>
        <taxon>Clupeidae</taxon>
        <taxon>Clupea</taxon>
    </lineage>
</organism>
<evidence type="ECO:0000256" key="1">
    <source>
        <dbReference type="SAM" id="Coils"/>
    </source>
</evidence>
<proteinExistence type="predicted"/>
<feature type="compositionally biased region" description="Basic and acidic residues" evidence="2">
    <location>
        <begin position="43"/>
        <end position="54"/>
    </location>
</feature>
<feature type="compositionally biased region" description="Polar residues" evidence="2">
    <location>
        <begin position="949"/>
        <end position="961"/>
    </location>
</feature>
<gene>
    <name evidence="5" type="primary">knl1</name>
</gene>
<dbReference type="KEGG" id="char:105902338"/>
<dbReference type="PANTHER" id="PTHR16520:SF3">
    <property type="entry name" value="KINETOCHORE SCAFFOLD 1"/>
    <property type="match status" value="1"/>
</dbReference>
<dbReference type="CDD" id="cd21853">
    <property type="entry name" value="KNL1_NTD"/>
    <property type="match status" value="1"/>
</dbReference>
<dbReference type="CDD" id="cd22817">
    <property type="entry name" value="DRWD-N_Knl1"/>
    <property type="match status" value="1"/>
</dbReference>
<dbReference type="InterPro" id="IPR037388">
    <property type="entry name" value="Blinkin"/>
</dbReference>
<feature type="compositionally biased region" description="Polar residues" evidence="2">
    <location>
        <begin position="32"/>
        <end position="41"/>
    </location>
</feature>
<feature type="domain" description="Knl1 C-terminal RWD" evidence="3">
    <location>
        <begin position="1763"/>
        <end position="1922"/>
    </location>
</feature>
<feature type="region of interest" description="Disordered" evidence="2">
    <location>
        <begin position="74"/>
        <end position="95"/>
    </location>
</feature>
<feature type="region of interest" description="Disordered" evidence="2">
    <location>
        <begin position="1218"/>
        <end position="1275"/>
    </location>
</feature>
<protein>
    <submittedName>
        <fullName evidence="5">Kinetochore scaffold 1 isoform X1</fullName>
    </submittedName>
</protein>
<feature type="region of interest" description="Disordered" evidence="2">
    <location>
        <begin position="949"/>
        <end position="975"/>
    </location>
</feature>
<evidence type="ECO:0000259" key="3">
    <source>
        <dbReference type="Pfam" id="PF18210"/>
    </source>
</evidence>
<dbReference type="InterPro" id="IPR040850">
    <property type="entry name" value="Knl1_RWD_C"/>
</dbReference>
<dbReference type="PANTHER" id="PTHR16520">
    <property type="entry name" value="KINETOCHORE SCAFFOLD 1"/>
    <property type="match status" value="1"/>
</dbReference>
<dbReference type="InterPro" id="IPR043651">
    <property type="entry name" value="KNL1_MELT_rpt"/>
</dbReference>
<reference evidence="5" key="1">
    <citation type="submission" date="2025-08" db="UniProtKB">
        <authorList>
            <consortium name="RefSeq"/>
        </authorList>
    </citation>
    <scope>IDENTIFICATION</scope>
</reference>
<evidence type="ECO:0000256" key="2">
    <source>
        <dbReference type="SAM" id="MobiDB-lite"/>
    </source>
</evidence>
<dbReference type="GO" id="GO:0051301">
    <property type="term" value="P:cell division"/>
    <property type="evidence" value="ECO:0007669"/>
    <property type="project" value="InterPro"/>
</dbReference>